<dbReference type="EMBL" id="AMZH03021021">
    <property type="protein sequence ID" value="RRT38618.1"/>
    <property type="molecule type" value="Genomic_DNA"/>
</dbReference>
<feature type="region of interest" description="Disordered" evidence="1">
    <location>
        <begin position="1"/>
        <end position="29"/>
    </location>
</feature>
<name>A0A426XGL6_ENSVE</name>
<organism evidence="2 3">
    <name type="scientific">Ensete ventricosum</name>
    <name type="common">Abyssinian banana</name>
    <name type="synonym">Musa ensete</name>
    <dbReference type="NCBI Taxonomy" id="4639"/>
    <lineage>
        <taxon>Eukaryota</taxon>
        <taxon>Viridiplantae</taxon>
        <taxon>Streptophyta</taxon>
        <taxon>Embryophyta</taxon>
        <taxon>Tracheophyta</taxon>
        <taxon>Spermatophyta</taxon>
        <taxon>Magnoliopsida</taxon>
        <taxon>Liliopsida</taxon>
        <taxon>Zingiberales</taxon>
        <taxon>Musaceae</taxon>
        <taxon>Ensete</taxon>
    </lineage>
</organism>
<accession>A0A426XGL6</accession>
<gene>
    <name evidence="2" type="ORF">B296_00017967</name>
</gene>
<comment type="caution">
    <text evidence="2">The sequence shown here is derived from an EMBL/GenBank/DDBJ whole genome shotgun (WGS) entry which is preliminary data.</text>
</comment>
<dbReference type="AlphaFoldDB" id="A0A426XGL6"/>
<feature type="compositionally biased region" description="Basic residues" evidence="1">
    <location>
        <begin position="1"/>
        <end position="11"/>
    </location>
</feature>
<protein>
    <submittedName>
        <fullName evidence="2">Uncharacterized protein</fullName>
    </submittedName>
</protein>
<reference evidence="2 3" key="1">
    <citation type="journal article" date="2014" name="Agronomy (Basel)">
        <title>A Draft Genome Sequence for Ensete ventricosum, the Drought-Tolerant Tree Against Hunger.</title>
        <authorList>
            <person name="Harrison J."/>
            <person name="Moore K.A."/>
            <person name="Paszkiewicz K."/>
            <person name="Jones T."/>
            <person name="Grant M."/>
            <person name="Ambacheew D."/>
            <person name="Muzemil S."/>
            <person name="Studholme D.J."/>
        </authorList>
    </citation>
    <scope>NUCLEOTIDE SEQUENCE [LARGE SCALE GENOMIC DNA]</scope>
</reference>
<feature type="region of interest" description="Disordered" evidence="1">
    <location>
        <begin position="50"/>
        <end position="94"/>
    </location>
</feature>
<evidence type="ECO:0000313" key="3">
    <source>
        <dbReference type="Proteomes" id="UP000287651"/>
    </source>
</evidence>
<dbReference type="Proteomes" id="UP000287651">
    <property type="component" value="Unassembled WGS sequence"/>
</dbReference>
<evidence type="ECO:0000256" key="1">
    <source>
        <dbReference type="SAM" id="MobiDB-lite"/>
    </source>
</evidence>
<evidence type="ECO:0000313" key="2">
    <source>
        <dbReference type="EMBL" id="RRT38618.1"/>
    </source>
</evidence>
<proteinExistence type="predicted"/>
<sequence length="180" mass="20091">MTNLAHRKLGRRVTSVISKPSEGNEERGRPVMARPFARATGHDQALCKGSRLCPGPLQGQPHATRATSKGGRRGSACPRPARRGVTPIEAPPTGIAPAYSRVRSRRKFARRFVEGTGKLVGNTKGDHRKEDRRTCRKIVGGYRSMRDFGHPLLFSSLPLRKSYEIILEEFRCRDPLCGYR</sequence>